<accession>A0AAV1ZLV9</accession>
<gene>
    <name evidence="5" type="ORF">LARSCL_LOCUS6164</name>
</gene>
<evidence type="ECO:0000313" key="6">
    <source>
        <dbReference type="Proteomes" id="UP001497382"/>
    </source>
</evidence>
<protein>
    <recommendedName>
        <fullName evidence="4">LRRNT domain-containing protein</fullName>
    </recommendedName>
</protein>
<evidence type="ECO:0000256" key="3">
    <source>
        <dbReference type="SAM" id="SignalP"/>
    </source>
</evidence>
<evidence type="ECO:0000256" key="2">
    <source>
        <dbReference type="ARBA" id="ARBA00022729"/>
    </source>
</evidence>
<dbReference type="Proteomes" id="UP001497382">
    <property type="component" value="Unassembled WGS sequence"/>
</dbReference>
<reference evidence="5 6" key="1">
    <citation type="submission" date="2024-04" db="EMBL/GenBank/DDBJ databases">
        <authorList>
            <person name="Rising A."/>
            <person name="Reimegard J."/>
            <person name="Sonavane S."/>
            <person name="Akerstrom W."/>
            <person name="Nylinder S."/>
            <person name="Hedman E."/>
            <person name="Kallberg Y."/>
        </authorList>
    </citation>
    <scope>NUCLEOTIDE SEQUENCE [LARGE SCALE GENOMIC DNA]</scope>
</reference>
<dbReference type="Gene3D" id="3.80.10.10">
    <property type="entry name" value="Ribonuclease Inhibitor"/>
    <property type="match status" value="1"/>
</dbReference>
<dbReference type="EMBL" id="CAXIEN010000058">
    <property type="protein sequence ID" value="CAL1272051.1"/>
    <property type="molecule type" value="Genomic_DNA"/>
</dbReference>
<evidence type="ECO:0000256" key="1">
    <source>
        <dbReference type="ARBA" id="ARBA00022614"/>
    </source>
</evidence>
<keyword evidence="1" id="KW-0433">Leucine-rich repeat</keyword>
<sequence length="113" mass="12825">MRSEFPWDRLLLVLCGFLFAVHGSYGECPARCLCFRSTVRCMFLQLDKVPDIPPETTVLSLINLIWAPLAPSFAAGHRFSYKLASVDLARWIPLRINYGQWASSRLSLFATTD</sequence>
<comment type="caution">
    <text evidence="5">The sequence shown here is derived from an EMBL/GenBank/DDBJ whole genome shotgun (WGS) entry which is preliminary data.</text>
</comment>
<dbReference type="InterPro" id="IPR000372">
    <property type="entry name" value="LRRNT"/>
</dbReference>
<dbReference type="AlphaFoldDB" id="A0AAV1ZLV9"/>
<keyword evidence="2 3" id="KW-0732">Signal</keyword>
<dbReference type="SMART" id="SM00013">
    <property type="entry name" value="LRRNT"/>
    <property type="match status" value="1"/>
</dbReference>
<feature type="signal peptide" evidence="3">
    <location>
        <begin position="1"/>
        <end position="26"/>
    </location>
</feature>
<name>A0AAV1ZLV9_9ARAC</name>
<evidence type="ECO:0000313" key="5">
    <source>
        <dbReference type="EMBL" id="CAL1272051.1"/>
    </source>
</evidence>
<dbReference type="InterPro" id="IPR032675">
    <property type="entry name" value="LRR_dom_sf"/>
</dbReference>
<organism evidence="5 6">
    <name type="scientific">Larinioides sclopetarius</name>
    <dbReference type="NCBI Taxonomy" id="280406"/>
    <lineage>
        <taxon>Eukaryota</taxon>
        <taxon>Metazoa</taxon>
        <taxon>Ecdysozoa</taxon>
        <taxon>Arthropoda</taxon>
        <taxon>Chelicerata</taxon>
        <taxon>Arachnida</taxon>
        <taxon>Araneae</taxon>
        <taxon>Araneomorphae</taxon>
        <taxon>Entelegynae</taxon>
        <taxon>Araneoidea</taxon>
        <taxon>Araneidae</taxon>
        <taxon>Larinioides</taxon>
    </lineage>
</organism>
<evidence type="ECO:0000259" key="4">
    <source>
        <dbReference type="SMART" id="SM00013"/>
    </source>
</evidence>
<proteinExistence type="predicted"/>
<feature type="chain" id="PRO_5043584321" description="LRRNT domain-containing protein" evidence="3">
    <location>
        <begin position="27"/>
        <end position="113"/>
    </location>
</feature>
<feature type="domain" description="LRRNT" evidence="4">
    <location>
        <begin position="27"/>
        <end position="58"/>
    </location>
</feature>
<keyword evidence="6" id="KW-1185">Reference proteome</keyword>